<dbReference type="RefSeq" id="WP_344215436.1">
    <property type="nucleotide sequence ID" value="NZ_BAAAOS010000020.1"/>
</dbReference>
<evidence type="ECO:0000313" key="3">
    <source>
        <dbReference type="Proteomes" id="UP001500393"/>
    </source>
</evidence>
<gene>
    <name evidence="2" type="ORF">GCM10009789_36950</name>
</gene>
<dbReference type="EMBL" id="BAAAOS010000020">
    <property type="protein sequence ID" value="GAA1579802.1"/>
    <property type="molecule type" value="Genomic_DNA"/>
</dbReference>
<proteinExistence type="predicted"/>
<protein>
    <submittedName>
        <fullName evidence="2">Uncharacterized protein</fullName>
    </submittedName>
</protein>
<name>A0ABP4PID5_9ACTN</name>
<comment type="caution">
    <text evidence="2">The sequence shown here is derived from an EMBL/GenBank/DDBJ whole genome shotgun (WGS) entry which is preliminary data.</text>
</comment>
<reference evidence="3" key="1">
    <citation type="journal article" date="2019" name="Int. J. Syst. Evol. Microbiol.">
        <title>The Global Catalogue of Microorganisms (GCM) 10K type strain sequencing project: providing services to taxonomists for standard genome sequencing and annotation.</title>
        <authorList>
            <consortium name="The Broad Institute Genomics Platform"/>
            <consortium name="The Broad Institute Genome Sequencing Center for Infectious Disease"/>
            <person name="Wu L."/>
            <person name="Ma J."/>
        </authorList>
    </citation>
    <scope>NUCLEOTIDE SEQUENCE [LARGE SCALE GENOMIC DNA]</scope>
    <source>
        <strain evidence="3">JCM 14969</strain>
    </source>
</reference>
<evidence type="ECO:0000256" key="1">
    <source>
        <dbReference type="SAM" id="Coils"/>
    </source>
</evidence>
<feature type="coiled-coil region" evidence="1">
    <location>
        <begin position="227"/>
        <end position="254"/>
    </location>
</feature>
<organism evidence="2 3">
    <name type="scientific">Kribbella sancticallisti</name>
    <dbReference type="NCBI Taxonomy" id="460087"/>
    <lineage>
        <taxon>Bacteria</taxon>
        <taxon>Bacillati</taxon>
        <taxon>Actinomycetota</taxon>
        <taxon>Actinomycetes</taxon>
        <taxon>Propionibacteriales</taxon>
        <taxon>Kribbellaceae</taxon>
        <taxon>Kribbella</taxon>
    </lineage>
</organism>
<keyword evidence="1" id="KW-0175">Coiled coil</keyword>
<keyword evidence="3" id="KW-1185">Reference proteome</keyword>
<sequence>MTWQWPGDDQKPDVGSEWIYRARIASPSERVQITAVHENKRGYRAEVLFCDGTTQNVPGSRLHGSWNDVTSYDELMAGWLLLDDFELTEAEESAIGTVYSLLIEHDTAYRLWNPIRYVTVVQEADALERLTGLPLAELSQRVATFELNGETMLSPEGSLLIAEYACRKNPMPVLDAVIEEEKKLLQKAKHGSRVGEYDTDAEWEYEWYRKRHRPIHELLRQWCGHRAVTLQERLTAAEAENSRLEALIDRLIDALADEGNLTLAHILAQDLEDERITPENIRPVVDRPLRPSEIPIRYVTSPRRWG</sequence>
<evidence type="ECO:0000313" key="2">
    <source>
        <dbReference type="EMBL" id="GAA1579802.1"/>
    </source>
</evidence>
<accession>A0ABP4PID5</accession>
<dbReference type="Proteomes" id="UP001500393">
    <property type="component" value="Unassembled WGS sequence"/>
</dbReference>